<dbReference type="PANTHER" id="PTHR31544">
    <property type="entry name" value="AIG2-LIKE PROTEIN D"/>
    <property type="match status" value="1"/>
</dbReference>
<name>A0A0J6FHV9_COCPO</name>
<feature type="region of interest" description="Disordered" evidence="4">
    <location>
        <begin position="1"/>
        <end position="28"/>
    </location>
</feature>
<feature type="compositionally biased region" description="Low complexity" evidence="4">
    <location>
        <begin position="1"/>
        <end position="10"/>
    </location>
</feature>
<dbReference type="CDD" id="cd06661">
    <property type="entry name" value="GGCT_like"/>
    <property type="match status" value="1"/>
</dbReference>
<dbReference type="OrthoDB" id="4198340at2759"/>
<dbReference type="AlphaFoldDB" id="A0A0J6FHV9"/>
<evidence type="ECO:0000256" key="2">
    <source>
        <dbReference type="ARBA" id="ARBA00022679"/>
    </source>
</evidence>
<reference evidence="6 7" key="1">
    <citation type="submission" date="2007-06" db="EMBL/GenBank/DDBJ databases">
        <title>The Genome Sequence of Coccidioides posadasii RMSCC_3488.</title>
        <authorList>
            <consortium name="Coccidioides Genome Resources Consortium"/>
            <consortium name="The Broad Institute Genome Sequencing Platform"/>
            <person name="Henn M.R."/>
            <person name="Sykes S."/>
            <person name="Young S."/>
            <person name="Jaffe D."/>
            <person name="Berlin A."/>
            <person name="Alvarez P."/>
            <person name="Butler J."/>
            <person name="Gnerre S."/>
            <person name="Grabherr M."/>
            <person name="Mauceli E."/>
            <person name="Brockman W."/>
            <person name="Kodira C."/>
            <person name="Alvarado L."/>
            <person name="Zeng Q."/>
            <person name="Crawford M."/>
            <person name="Antoine C."/>
            <person name="Devon K."/>
            <person name="Galgiani J."/>
            <person name="Orsborn K."/>
            <person name="Lewis M.L."/>
            <person name="Nusbaum C."/>
            <person name="Galagan J."/>
            <person name="Birren B."/>
        </authorList>
    </citation>
    <scope>NUCLEOTIDE SEQUENCE [LARGE SCALE GENOMIC DNA]</scope>
    <source>
        <strain evidence="6 7">RMSCC 3488</strain>
    </source>
</reference>
<sequence length="190" mass="20955">MSDSPALGVSSPPPAPPLPPARPQSDISKDSGFILKVRSAPPDWFYQAPNPPPLIDHHAAPTGPYFFYGTLQDPCMLTEILGLDAKLNLRPGYITGYSAKLWGQYPALIDGPPGNIIEGMVFDVQTVKQGARLAEYETQAYSVKPCFIKYTDGKEPATSYGNVFMFVGDERELSEGEFDLKLWLQRMGRE</sequence>
<evidence type="ECO:0000256" key="4">
    <source>
        <dbReference type="SAM" id="MobiDB-lite"/>
    </source>
</evidence>
<dbReference type="InterPro" id="IPR045038">
    <property type="entry name" value="AIG2-like"/>
</dbReference>
<organism evidence="6 7">
    <name type="scientific">Coccidioides posadasii RMSCC 3488</name>
    <dbReference type="NCBI Taxonomy" id="454284"/>
    <lineage>
        <taxon>Eukaryota</taxon>
        <taxon>Fungi</taxon>
        <taxon>Dikarya</taxon>
        <taxon>Ascomycota</taxon>
        <taxon>Pezizomycotina</taxon>
        <taxon>Eurotiomycetes</taxon>
        <taxon>Eurotiomycetidae</taxon>
        <taxon>Onygenales</taxon>
        <taxon>Onygenaceae</taxon>
        <taxon>Coccidioides</taxon>
    </lineage>
</organism>
<evidence type="ECO:0000259" key="5">
    <source>
        <dbReference type="Pfam" id="PF06094"/>
    </source>
</evidence>
<dbReference type="PANTHER" id="PTHR31544:SF4">
    <property type="entry name" value="GAMMA-GLUTAMYLCYCLOTRANSFERASE-RELATED"/>
    <property type="match status" value="1"/>
</dbReference>
<evidence type="ECO:0000313" key="7">
    <source>
        <dbReference type="Proteomes" id="UP000054567"/>
    </source>
</evidence>
<feature type="domain" description="Gamma-glutamylcyclotransferase AIG2-like" evidence="5">
    <location>
        <begin position="65"/>
        <end position="163"/>
    </location>
</feature>
<protein>
    <recommendedName>
        <fullName evidence="3">Putative gamma-glutamylcyclotransferase</fullName>
    </recommendedName>
</protein>
<keyword evidence="2" id="KW-0808">Transferase</keyword>
<accession>A0A0J6FHV9</accession>
<dbReference type="VEuPathDB" id="FungiDB:CPAG_04741"/>
<dbReference type="GO" id="GO:0016740">
    <property type="term" value="F:transferase activity"/>
    <property type="evidence" value="ECO:0007669"/>
    <property type="project" value="UniProtKB-KW"/>
</dbReference>
<dbReference type="SUPFAM" id="SSF110857">
    <property type="entry name" value="Gamma-glutamyl cyclotransferase-like"/>
    <property type="match status" value="1"/>
</dbReference>
<dbReference type="InterPro" id="IPR036568">
    <property type="entry name" value="GGCT-like_sf"/>
</dbReference>
<dbReference type="InterPro" id="IPR013024">
    <property type="entry name" value="GGCT-like"/>
</dbReference>
<dbReference type="InterPro" id="IPR009288">
    <property type="entry name" value="AIG2-like_dom"/>
</dbReference>
<reference evidence="7" key="3">
    <citation type="journal article" date="2010" name="Genome Res.">
        <title>Population genomic sequencing of Coccidioides fungi reveals recent hybridization and transposon control.</title>
        <authorList>
            <person name="Neafsey D.E."/>
            <person name="Barker B.M."/>
            <person name="Sharpton T.J."/>
            <person name="Stajich J.E."/>
            <person name="Park D.J."/>
            <person name="Whiston E."/>
            <person name="Hung C.-Y."/>
            <person name="McMahan C."/>
            <person name="White J."/>
            <person name="Sykes S."/>
            <person name="Heiman D."/>
            <person name="Young S."/>
            <person name="Zeng Q."/>
            <person name="Abouelleil A."/>
            <person name="Aftuck L."/>
            <person name="Bessette D."/>
            <person name="Brown A."/>
            <person name="FitzGerald M."/>
            <person name="Lui A."/>
            <person name="Macdonald J.P."/>
            <person name="Priest M."/>
            <person name="Orbach M.J."/>
            <person name="Galgiani J.N."/>
            <person name="Kirkland T.N."/>
            <person name="Cole G.T."/>
            <person name="Birren B.W."/>
            <person name="Henn M.R."/>
            <person name="Taylor J.W."/>
            <person name="Rounsley S.D."/>
        </authorList>
    </citation>
    <scope>NUCLEOTIDE SEQUENCE [LARGE SCALE GENOMIC DNA]</scope>
    <source>
        <strain evidence="7">RMSCC 3488</strain>
    </source>
</reference>
<evidence type="ECO:0000313" key="6">
    <source>
        <dbReference type="EMBL" id="KMM68414.1"/>
    </source>
</evidence>
<reference evidence="7" key="2">
    <citation type="journal article" date="2009" name="Genome Res.">
        <title>Comparative genomic analyses of the human fungal pathogens Coccidioides and their relatives.</title>
        <authorList>
            <person name="Sharpton T.J."/>
            <person name="Stajich J.E."/>
            <person name="Rounsley S.D."/>
            <person name="Gardner M.J."/>
            <person name="Wortman J.R."/>
            <person name="Jordar V.S."/>
            <person name="Maiti R."/>
            <person name="Kodira C.D."/>
            <person name="Neafsey D.E."/>
            <person name="Zeng Q."/>
            <person name="Hung C.-Y."/>
            <person name="McMahan C."/>
            <person name="Muszewska A."/>
            <person name="Grynberg M."/>
            <person name="Mandel M.A."/>
            <person name="Kellner E.M."/>
            <person name="Barker B.M."/>
            <person name="Galgiani J.N."/>
            <person name="Orbach M.J."/>
            <person name="Kirkland T.N."/>
            <person name="Cole G.T."/>
            <person name="Henn M.R."/>
            <person name="Birren B.W."/>
            <person name="Taylor J.W."/>
        </authorList>
    </citation>
    <scope>NUCLEOTIDE SEQUENCE [LARGE SCALE GENOMIC DNA]</scope>
    <source>
        <strain evidence="7">RMSCC 3488</strain>
    </source>
</reference>
<feature type="compositionally biased region" description="Pro residues" evidence="4">
    <location>
        <begin position="11"/>
        <end position="22"/>
    </location>
</feature>
<evidence type="ECO:0000256" key="1">
    <source>
        <dbReference type="ARBA" id="ARBA00008861"/>
    </source>
</evidence>
<dbReference type="Proteomes" id="UP000054567">
    <property type="component" value="Unassembled WGS sequence"/>
</dbReference>
<proteinExistence type="inferred from homology"/>
<gene>
    <name evidence="6" type="ORF">CPAG_04741</name>
</gene>
<evidence type="ECO:0000256" key="3">
    <source>
        <dbReference type="ARBA" id="ARBA00030602"/>
    </source>
</evidence>
<dbReference type="Pfam" id="PF06094">
    <property type="entry name" value="GGACT"/>
    <property type="match status" value="1"/>
</dbReference>
<dbReference type="Gene3D" id="3.10.490.10">
    <property type="entry name" value="Gamma-glutamyl cyclotransferase-like"/>
    <property type="match status" value="1"/>
</dbReference>
<dbReference type="EMBL" id="DS268110">
    <property type="protein sequence ID" value="KMM68414.1"/>
    <property type="molecule type" value="Genomic_DNA"/>
</dbReference>
<comment type="similarity">
    <text evidence="1">Belongs to the gamma-glutamylcyclotransferase family.</text>
</comment>